<evidence type="ECO:0000313" key="3">
    <source>
        <dbReference type="Proteomes" id="UP000199759"/>
    </source>
</evidence>
<dbReference type="STRING" id="144026.SAMN04488568_11382"/>
<organism evidence="2 3">
    <name type="scientific">Maricaulis salignorans</name>
    <dbReference type="NCBI Taxonomy" id="144026"/>
    <lineage>
        <taxon>Bacteria</taxon>
        <taxon>Pseudomonadati</taxon>
        <taxon>Pseudomonadota</taxon>
        <taxon>Alphaproteobacteria</taxon>
        <taxon>Maricaulales</taxon>
        <taxon>Maricaulaceae</taxon>
        <taxon>Maricaulis</taxon>
    </lineage>
</organism>
<accession>A0A1G9U1A7</accession>
<proteinExistence type="predicted"/>
<reference evidence="2 3" key="1">
    <citation type="submission" date="2016-10" db="EMBL/GenBank/DDBJ databases">
        <authorList>
            <person name="de Groot N.N."/>
        </authorList>
    </citation>
    <scope>NUCLEOTIDE SEQUENCE [LARGE SCALE GENOMIC DNA]</scope>
    <source>
        <strain evidence="2 3">DSM 16077</strain>
    </source>
</reference>
<sequence>MARPSRTAPGSDVQMLGDKLAARAVAAARSDFNAALADRNMDSIAAVLAEAVTLVPGDDAVLIEGREAQLQAWQSIFTNMPDVTYVRAPSRIEIGEDGELAAESGRWRGAWSSEGFSIRYTGRYFAKWRFDGLRWVIEAEVFVTLKRQS</sequence>
<gene>
    <name evidence="2" type="ORF">SAMN04488568_11382</name>
</gene>
<dbReference type="AlphaFoldDB" id="A0A1G9U1A7"/>
<name>A0A1G9U1A7_9PROT</name>
<dbReference type="Proteomes" id="UP000199759">
    <property type="component" value="Unassembled WGS sequence"/>
</dbReference>
<dbReference type="Gene3D" id="3.10.450.50">
    <property type="match status" value="1"/>
</dbReference>
<dbReference type="OrthoDB" id="7375768at2"/>
<protein>
    <recommendedName>
        <fullName evidence="1">DUF4440 domain-containing protein</fullName>
    </recommendedName>
</protein>
<evidence type="ECO:0000313" key="2">
    <source>
        <dbReference type="EMBL" id="SDM53797.1"/>
    </source>
</evidence>
<keyword evidence="3" id="KW-1185">Reference proteome</keyword>
<dbReference type="SUPFAM" id="SSF54427">
    <property type="entry name" value="NTF2-like"/>
    <property type="match status" value="1"/>
</dbReference>
<evidence type="ECO:0000259" key="1">
    <source>
        <dbReference type="Pfam" id="PF14534"/>
    </source>
</evidence>
<dbReference type="Pfam" id="PF14534">
    <property type="entry name" value="DUF4440"/>
    <property type="match status" value="1"/>
</dbReference>
<dbReference type="EMBL" id="FNHG01000013">
    <property type="protein sequence ID" value="SDM53797.1"/>
    <property type="molecule type" value="Genomic_DNA"/>
</dbReference>
<dbReference type="RefSeq" id="WP_091770664.1">
    <property type="nucleotide sequence ID" value="NZ_FNHG01000013.1"/>
</dbReference>
<feature type="domain" description="DUF4440" evidence="1">
    <location>
        <begin position="26"/>
        <end position="137"/>
    </location>
</feature>
<dbReference type="InterPro" id="IPR027843">
    <property type="entry name" value="DUF4440"/>
</dbReference>
<dbReference type="InterPro" id="IPR032710">
    <property type="entry name" value="NTF2-like_dom_sf"/>
</dbReference>